<gene>
    <name evidence="2" type="ORF">J2S55_001345</name>
</gene>
<keyword evidence="3" id="KW-1185">Reference proteome</keyword>
<organism evidence="2 3">
    <name type="scientific">Streptosporangium brasiliense</name>
    <dbReference type="NCBI Taxonomy" id="47480"/>
    <lineage>
        <taxon>Bacteria</taxon>
        <taxon>Bacillati</taxon>
        <taxon>Actinomycetota</taxon>
        <taxon>Actinomycetes</taxon>
        <taxon>Streptosporangiales</taxon>
        <taxon>Streptosporangiaceae</taxon>
        <taxon>Streptosporangium</taxon>
    </lineage>
</organism>
<evidence type="ECO:0000313" key="3">
    <source>
        <dbReference type="Proteomes" id="UP001230426"/>
    </source>
</evidence>
<dbReference type="EMBL" id="JAUSRB010000001">
    <property type="protein sequence ID" value="MDP9862086.1"/>
    <property type="molecule type" value="Genomic_DNA"/>
</dbReference>
<feature type="compositionally biased region" description="Basic and acidic residues" evidence="1">
    <location>
        <begin position="1"/>
        <end position="10"/>
    </location>
</feature>
<comment type="caution">
    <text evidence="2">The sequence shown here is derived from an EMBL/GenBank/DDBJ whole genome shotgun (WGS) entry which is preliminary data.</text>
</comment>
<evidence type="ECO:0000256" key="1">
    <source>
        <dbReference type="SAM" id="MobiDB-lite"/>
    </source>
</evidence>
<dbReference type="Proteomes" id="UP001230426">
    <property type="component" value="Unassembled WGS sequence"/>
</dbReference>
<proteinExistence type="predicted"/>
<sequence>MSSRDLRIHLADAPAGTIRPGRDAGRAGGGADGWE</sequence>
<reference evidence="2 3" key="1">
    <citation type="submission" date="2023-07" db="EMBL/GenBank/DDBJ databases">
        <title>Sequencing the genomes of 1000 actinobacteria strains.</title>
        <authorList>
            <person name="Klenk H.-P."/>
        </authorList>
    </citation>
    <scope>NUCLEOTIDE SEQUENCE [LARGE SCALE GENOMIC DNA]</scope>
    <source>
        <strain evidence="2 3">DSM 44109</strain>
    </source>
</reference>
<feature type="compositionally biased region" description="Gly residues" evidence="1">
    <location>
        <begin position="26"/>
        <end position="35"/>
    </location>
</feature>
<name>A0ABT9QZJ5_9ACTN</name>
<evidence type="ECO:0000313" key="2">
    <source>
        <dbReference type="EMBL" id="MDP9862086.1"/>
    </source>
</evidence>
<feature type="region of interest" description="Disordered" evidence="1">
    <location>
        <begin position="1"/>
        <end position="35"/>
    </location>
</feature>
<protein>
    <submittedName>
        <fullName evidence="2">Uncharacterized protein</fullName>
    </submittedName>
</protein>
<accession>A0ABT9QZJ5</accession>